<dbReference type="GO" id="GO:0010255">
    <property type="term" value="P:glucose mediated signaling pathway"/>
    <property type="evidence" value="ECO:0007669"/>
    <property type="project" value="UniProtKB-ARBA"/>
</dbReference>
<dbReference type="OrthoDB" id="5817230at2759"/>
<dbReference type="FunFam" id="1.10.400.10:FF:000007">
    <property type="entry name" value="Guanine nucleotide-binding protein subunit alpha"/>
    <property type="match status" value="1"/>
</dbReference>
<dbReference type="KEGG" id="more:E1B28_001860"/>
<dbReference type="FunFam" id="3.40.50.300:FF:000181">
    <property type="entry name" value="Guanine nucleotide-binding protein subunit alpha"/>
    <property type="match status" value="1"/>
</dbReference>
<comment type="caution">
    <text evidence="15">The sequence shown here is derived from an EMBL/GenBank/DDBJ whole genome shotgun (WGS) entry which is preliminary data.</text>
</comment>
<keyword evidence="10" id="KW-0807">Transducer</keyword>
<dbReference type="SUPFAM" id="SSF47895">
    <property type="entry name" value="Transducin (alpha subunit), insertion domain"/>
    <property type="match status" value="1"/>
</dbReference>
<keyword evidence="9" id="KW-0564">Palmitate</keyword>
<evidence type="ECO:0000256" key="8">
    <source>
        <dbReference type="ARBA" id="ARBA00023134"/>
    </source>
</evidence>
<dbReference type="GeneID" id="66070936"/>
<feature type="binding site" evidence="13">
    <location>
        <begin position="196"/>
        <end position="200"/>
    </location>
    <ligand>
        <name>GTP</name>
        <dbReference type="ChEBI" id="CHEBI:37565"/>
    </ligand>
</feature>
<dbReference type="GO" id="GO:0032502">
    <property type="term" value="P:developmental process"/>
    <property type="evidence" value="ECO:0007669"/>
    <property type="project" value="UniProtKB-ARBA"/>
</dbReference>
<feature type="binding site" evidence="13">
    <location>
        <begin position="171"/>
        <end position="177"/>
    </location>
    <ligand>
        <name>GTP</name>
        <dbReference type="ChEBI" id="CHEBI:37565"/>
    </ligand>
</feature>
<dbReference type="GO" id="GO:0031683">
    <property type="term" value="F:G-protein beta/gamma-subunit complex binding"/>
    <property type="evidence" value="ECO:0007669"/>
    <property type="project" value="InterPro"/>
</dbReference>
<dbReference type="GO" id="GO:0001664">
    <property type="term" value="F:G protein-coupled receptor binding"/>
    <property type="evidence" value="ECO:0007669"/>
    <property type="project" value="InterPro"/>
</dbReference>
<evidence type="ECO:0000313" key="16">
    <source>
        <dbReference type="Proteomes" id="UP001049176"/>
    </source>
</evidence>
<dbReference type="Proteomes" id="UP001049176">
    <property type="component" value="Chromosome 1"/>
</dbReference>
<dbReference type="GO" id="GO:0005834">
    <property type="term" value="C:heterotrimeric G-protein complex"/>
    <property type="evidence" value="ECO:0007669"/>
    <property type="project" value="InterPro"/>
</dbReference>
<dbReference type="InterPro" id="IPR011025">
    <property type="entry name" value="GproteinA_insert"/>
</dbReference>
<dbReference type="GO" id="GO:0005737">
    <property type="term" value="C:cytoplasm"/>
    <property type="evidence" value="ECO:0007669"/>
    <property type="project" value="TreeGrafter"/>
</dbReference>
<evidence type="ECO:0000256" key="14">
    <source>
        <dbReference type="PIRSR" id="PIRSR601019-2"/>
    </source>
</evidence>
<evidence type="ECO:0000256" key="7">
    <source>
        <dbReference type="ARBA" id="ARBA00022842"/>
    </source>
</evidence>
<dbReference type="SMART" id="SM00275">
    <property type="entry name" value="G_alpha"/>
    <property type="match status" value="1"/>
</dbReference>
<evidence type="ECO:0000256" key="9">
    <source>
        <dbReference type="ARBA" id="ARBA00023139"/>
    </source>
</evidence>
<evidence type="ECO:0000256" key="1">
    <source>
        <dbReference type="ARBA" id="ARBA00001946"/>
    </source>
</evidence>
<dbReference type="Gene3D" id="3.40.50.300">
    <property type="entry name" value="P-loop containing nucleotide triphosphate hydrolases"/>
    <property type="match status" value="1"/>
</dbReference>
<evidence type="ECO:0000256" key="2">
    <source>
        <dbReference type="ARBA" id="ARBA00011356"/>
    </source>
</evidence>
<keyword evidence="8 13" id="KW-0342">GTP-binding</keyword>
<dbReference type="InterPro" id="IPR027417">
    <property type="entry name" value="P-loop_NTPase"/>
</dbReference>
<proteinExistence type="predicted"/>
<keyword evidence="3" id="KW-0519">Myristate</keyword>
<feature type="binding site" evidence="14">
    <location>
        <position position="177"/>
    </location>
    <ligand>
        <name>Mg(2+)</name>
        <dbReference type="ChEBI" id="CHEBI:18420"/>
    </ligand>
</feature>
<dbReference type="SUPFAM" id="SSF52540">
    <property type="entry name" value="P-loop containing nucleoside triphosphate hydrolases"/>
    <property type="match status" value="1"/>
</dbReference>
<dbReference type="AlphaFoldDB" id="A0A9P8AFU9"/>
<evidence type="ECO:0000256" key="4">
    <source>
        <dbReference type="ARBA" id="ARBA00022723"/>
    </source>
</evidence>
<keyword evidence="5 13" id="KW-0547">Nucleotide-binding</keyword>
<dbReference type="InterPro" id="IPR002975">
    <property type="entry name" value="Fungi_Gprotein_alpha"/>
</dbReference>
<keyword evidence="16" id="KW-1185">Reference proteome</keyword>
<dbReference type="EMBL" id="CM032181">
    <property type="protein sequence ID" value="KAG7100077.1"/>
    <property type="molecule type" value="Genomic_DNA"/>
</dbReference>
<name>A0A9P8AFU9_9AGAR</name>
<comment type="subunit">
    <text evidence="2">G proteins are composed of 3 units; alpha, beta and gamma. The alpha chain contains the guanine nucleotide binding site.</text>
</comment>
<keyword evidence="4 14" id="KW-0479">Metal-binding</keyword>
<reference evidence="15" key="1">
    <citation type="journal article" date="2021" name="Genome Biol. Evol.">
        <title>The assembled and annotated genome of the fairy-ring fungus Marasmius oreades.</title>
        <authorList>
            <person name="Hiltunen M."/>
            <person name="Ament-Velasquez S.L."/>
            <person name="Johannesson H."/>
        </authorList>
    </citation>
    <scope>NUCLEOTIDE SEQUENCE</scope>
    <source>
        <strain evidence="15">03SP1</strain>
    </source>
</reference>
<feature type="binding site" evidence="13">
    <location>
        <position position="320"/>
    </location>
    <ligand>
        <name>GTP</name>
        <dbReference type="ChEBI" id="CHEBI:37565"/>
    </ligand>
</feature>
<sequence length="357" mass="40674">MGYSMSRSEGEVKERSDAIDMQLQKDAQQFRRECPGDSGKSTVVKQMRINHDNGFSDSELAMYAPIVYRNLVDSAQAIIIMMRKLTLDCETPSNRALADKIANYELDKSNASVLSPEIAEAIHHFWQDPVVAKIMDEHGSEFYLMDSAFYFFSEVLRIGSPQYIPSETDVLKARQRTTAISETRFTMGQLSIHMLDVGGQRSGHRKWIHCFESVTSIIFCAALSEYDQADFEVVGTSRMSETLILFESIVNARWFLRTSIILFLNKIDVFKQKLPKVPLERYFPEYTGGNDVNKATKFILWRFMQANRARLSVFPHLTQATDTSNTRLVFGLVFSAVKETILQNALKDANIIKTQVL</sequence>
<dbReference type="GO" id="GO:0007189">
    <property type="term" value="P:adenylate cyclase-activating G protein-coupled receptor signaling pathway"/>
    <property type="evidence" value="ECO:0007669"/>
    <property type="project" value="TreeGrafter"/>
</dbReference>
<gene>
    <name evidence="15" type="primary">GPA1_3</name>
    <name evidence="15" type="ORF">E1B28_001860</name>
</gene>
<feature type="binding site" evidence="13">
    <location>
        <begin position="146"/>
        <end position="147"/>
    </location>
    <ligand>
        <name>GTP</name>
        <dbReference type="ChEBI" id="CHEBI:37565"/>
    </ligand>
</feature>
<dbReference type="Pfam" id="PF00503">
    <property type="entry name" value="G-alpha"/>
    <property type="match status" value="1"/>
</dbReference>
<comment type="function">
    <text evidence="12">Guanine nucleotide-binding proteins (G proteins) are involved as modulators or transducers in various transmembrane signaling systems. Involved in the mating pathway.</text>
</comment>
<dbReference type="PANTHER" id="PTHR10218">
    <property type="entry name" value="GTP-BINDING PROTEIN ALPHA SUBUNIT"/>
    <property type="match status" value="1"/>
</dbReference>
<dbReference type="GO" id="GO:0005525">
    <property type="term" value="F:GTP binding"/>
    <property type="evidence" value="ECO:0007669"/>
    <property type="project" value="UniProtKB-KW"/>
</dbReference>
<dbReference type="GO" id="GO:0046872">
    <property type="term" value="F:metal ion binding"/>
    <property type="evidence" value="ECO:0007669"/>
    <property type="project" value="UniProtKB-KW"/>
</dbReference>
<evidence type="ECO:0000256" key="3">
    <source>
        <dbReference type="ARBA" id="ARBA00022707"/>
    </source>
</evidence>
<accession>A0A9P8AFU9</accession>
<evidence type="ECO:0000256" key="5">
    <source>
        <dbReference type="ARBA" id="ARBA00022741"/>
    </source>
</evidence>
<dbReference type="PRINTS" id="PR00318">
    <property type="entry name" value="GPROTEINA"/>
</dbReference>
<evidence type="ECO:0000256" key="13">
    <source>
        <dbReference type="PIRSR" id="PIRSR601019-1"/>
    </source>
</evidence>
<organism evidence="15 16">
    <name type="scientific">Marasmius oreades</name>
    <name type="common">fairy-ring Marasmius</name>
    <dbReference type="NCBI Taxonomy" id="181124"/>
    <lineage>
        <taxon>Eukaryota</taxon>
        <taxon>Fungi</taxon>
        <taxon>Dikarya</taxon>
        <taxon>Basidiomycota</taxon>
        <taxon>Agaricomycotina</taxon>
        <taxon>Agaricomycetes</taxon>
        <taxon>Agaricomycetidae</taxon>
        <taxon>Agaricales</taxon>
        <taxon>Marasmiineae</taxon>
        <taxon>Marasmiaceae</taxon>
        <taxon>Marasmius</taxon>
    </lineage>
</organism>
<evidence type="ECO:0000256" key="12">
    <source>
        <dbReference type="ARBA" id="ARBA00055018"/>
    </source>
</evidence>
<protein>
    <submittedName>
        <fullName evidence="15">Guanine nucleotide-binding protein subunit alpha</fullName>
    </submittedName>
</protein>
<feature type="binding site" evidence="14">
    <location>
        <position position="41"/>
    </location>
    <ligand>
        <name>Mg(2+)</name>
        <dbReference type="ChEBI" id="CHEBI:18420"/>
    </ligand>
</feature>
<dbReference type="InterPro" id="IPR001019">
    <property type="entry name" value="Gprotein_alpha_su"/>
</dbReference>
<dbReference type="GO" id="GO:0003924">
    <property type="term" value="F:GTPase activity"/>
    <property type="evidence" value="ECO:0007669"/>
    <property type="project" value="InterPro"/>
</dbReference>
<dbReference type="PRINTS" id="PR01241">
    <property type="entry name" value="GPROTEINAFNG"/>
</dbReference>
<dbReference type="Gene3D" id="1.10.400.10">
    <property type="entry name" value="GI Alpha 1, domain 2-like"/>
    <property type="match status" value="1"/>
</dbReference>
<feature type="binding site" evidence="13">
    <location>
        <begin position="265"/>
        <end position="268"/>
    </location>
    <ligand>
        <name>GTP</name>
        <dbReference type="ChEBI" id="CHEBI:37565"/>
    </ligand>
</feature>
<evidence type="ECO:0000313" key="15">
    <source>
        <dbReference type="EMBL" id="KAG7100077.1"/>
    </source>
</evidence>
<keyword evidence="7 14" id="KW-0460">Magnesium</keyword>
<evidence type="ECO:0000256" key="11">
    <source>
        <dbReference type="ARBA" id="ARBA00023288"/>
    </source>
</evidence>
<keyword evidence="11" id="KW-0449">Lipoprotein</keyword>
<dbReference type="PROSITE" id="PS51882">
    <property type="entry name" value="G_ALPHA"/>
    <property type="match status" value="1"/>
</dbReference>
<comment type="cofactor">
    <cofactor evidence="1">
        <name>Mg(2+)</name>
        <dbReference type="ChEBI" id="CHEBI:18420"/>
    </cofactor>
</comment>
<evidence type="ECO:0000256" key="6">
    <source>
        <dbReference type="ARBA" id="ARBA00022801"/>
    </source>
</evidence>
<dbReference type="RefSeq" id="XP_043016547.1">
    <property type="nucleotide sequence ID" value="XM_043147833.1"/>
</dbReference>
<dbReference type="CDD" id="cd00066">
    <property type="entry name" value="G-alpha"/>
    <property type="match status" value="1"/>
</dbReference>
<dbReference type="PANTHER" id="PTHR10218:SF369">
    <property type="entry name" value="GUANINE NUCLEOTIDE-BINDING PROTEIN ALPHA-2 SUBUNIT"/>
    <property type="match status" value="1"/>
</dbReference>
<evidence type="ECO:0000256" key="10">
    <source>
        <dbReference type="ARBA" id="ARBA00023224"/>
    </source>
</evidence>
<keyword evidence="6" id="KW-0378">Hydrolase</keyword>